<gene>
    <name evidence="1" type="ORF">AVEN_220165_1</name>
</gene>
<dbReference type="AlphaFoldDB" id="A0A4Y2RK08"/>
<organism evidence="1 2">
    <name type="scientific">Araneus ventricosus</name>
    <name type="common">Orbweaver spider</name>
    <name type="synonym">Epeira ventricosa</name>
    <dbReference type="NCBI Taxonomy" id="182803"/>
    <lineage>
        <taxon>Eukaryota</taxon>
        <taxon>Metazoa</taxon>
        <taxon>Ecdysozoa</taxon>
        <taxon>Arthropoda</taxon>
        <taxon>Chelicerata</taxon>
        <taxon>Arachnida</taxon>
        <taxon>Araneae</taxon>
        <taxon>Araneomorphae</taxon>
        <taxon>Entelegynae</taxon>
        <taxon>Araneoidea</taxon>
        <taxon>Araneidae</taxon>
        <taxon>Araneus</taxon>
    </lineage>
</organism>
<evidence type="ECO:0000313" key="2">
    <source>
        <dbReference type="Proteomes" id="UP000499080"/>
    </source>
</evidence>
<proteinExistence type="predicted"/>
<reference evidence="1 2" key="1">
    <citation type="journal article" date="2019" name="Sci. Rep.">
        <title>Orb-weaving spider Araneus ventricosus genome elucidates the spidroin gene catalogue.</title>
        <authorList>
            <person name="Kono N."/>
            <person name="Nakamura H."/>
            <person name="Ohtoshi R."/>
            <person name="Moran D.A.P."/>
            <person name="Shinohara A."/>
            <person name="Yoshida Y."/>
            <person name="Fujiwara M."/>
            <person name="Mori M."/>
            <person name="Tomita M."/>
            <person name="Arakawa K."/>
        </authorList>
    </citation>
    <scope>NUCLEOTIDE SEQUENCE [LARGE SCALE GENOMIC DNA]</scope>
</reference>
<keyword evidence="2" id="KW-1185">Reference proteome</keyword>
<sequence>MYHADLLWSRHEFLHIKYSVTYESSLDFKQDKCCKLWLQYALLKEAALKCYMLWKIHFIQSLDLLAMVGVPPFFTCSVQARHPLHQGLPPSDLQFSRSFLDLCHVCG</sequence>
<dbReference type="Proteomes" id="UP000499080">
    <property type="component" value="Unassembled WGS sequence"/>
</dbReference>
<evidence type="ECO:0000313" key="1">
    <source>
        <dbReference type="EMBL" id="GBN76043.1"/>
    </source>
</evidence>
<name>A0A4Y2RK08_ARAVE</name>
<comment type="caution">
    <text evidence="1">The sequence shown here is derived from an EMBL/GenBank/DDBJ whole genome shotgun (WGS) entry which is preliminary data.</text>
</comment>
<accession>A0A4Y2RK08</accession>
<protein>
    <submittedName>
        <fullName evidence="1">Uncharacterized protein</fullName>
    </submittedName>
</protein>
<dbReference type="EMBL" id="BGPR01017401">
    <property type="protein sequence ID" value="GBN76043.1"/>
    <property type="molecule type" value="Genomic_DNA"/>
</dbReference>